<evidence type="ECO:0000313" key="4">
    <source>
        <dbReference type="EMBL" id="KAJ8938533.1"/>
    </source>
</evidence>
<keyword evidence="5" id="KW-1185">Reference proteome</keyword>
<dbReference type="InterPro" id="IPR050863">
    <property type="entry name" value="CenT-Element_Derived"/>
</dbReference>
<dbReference type="Proteomes" id="UP001162156">
    <property type="component" value="Unassembled WGS sequence"/>
</dbReference>
<organism evidence="4 5">
    <name type="scientific">Rhamnusium bicolor</name>
    <dbReference type="NCBI Taxonomy" id="1586634"/>
    <lineage>
        <taxon>Eukaryota</taxon>
        <taxon>Metazoa</taxon>
        <taxon>Ecdysozoa</taxon>
        <taxon>Arthropoda</taxon>
        <taxon>Hexapoda</taxon>
        <taxon>Insecta</taxon>
        <taxon>Pterygota</taxon>
        <taxon>Neoptera</taxon>
        <taxon>Endopterygota</taxon>
        <taxon>Coleoptera</taxon>
        <taxon>Polyphaga</taxon>
        <taxon>Cucujiformia</taxon>
        <taxon>Chrysomeloidea</taxon>
        <taxon>Cerambycidae</taxon>
        <taxon>Lepturinae</taxon>
        <taxon>Rhagiini</taxon>
        <taxon>Rhamnusium</taxon>
    </lineage>
</organism>
<feature type="domain" description="DDE-1" evidence="3">
    <location>
        <begin position="229"/>
        <end position="357"/>
    </location>
</feature>
<feature type="compositionally biased region" description="Basic and acidic residues" evidence="2">
    <location>
        <begin position="499"/>
        <end position="517"/>
    </location>
</feature>
<dbReference type="GO" id="GO:0005634">
    <property type="term" value="C:nucleus"/>
    <property type="evidence" value="ECO:0007669"/>
    <property type="project" value="UniProtKB-SubCell"/>
</dbReference>
<dbReference type="InterPro" id="IPR004875">
    <property type="entry name" value="DDE_SF_endonuclease_dom"/>
</dbReference>
<protein>
    <recommendedName>
        <fullName evidence="3">DDE-1 domain-containing protein</fullName>
    </recommendedName>
</protein>
<dbReference type="GO" id="GO:0003677">
    <property type="term" value="F:DNA binding"/>
    <property type="evidence" value="ECO:0007669"/>
    <property type="project" value="TreeGrafter"/>
</dbReference>
<comment type="caution">
    <text evidence="4">The sequence shown here is derived from an EMBL/GenBank/DDBJ whole genome shotgun (WGS) entry which is preliminary data.</text>
</comment>
<evidence type="ECO:0000259" key="3">
    <source>
        <dbReference type="Pfam" id="PF03184"/>
    </source>
</evidence>
<feature type="compositionally biased region" description="Basic residues" evidence="2">
    <location>
        <begin position="526"/>
        <end position="535"/>
    </location>
</feature>
<proteinExistence type="predicted"/>
<evidence type="ECO:0000313" key="5">
    <source>
        <dbReference type="Proteomes" id="UP001162156"/>
    </source>
</evidence>
<evidence type="ECO:0000256" key="2">
    <source>
        <dbReference type="SAM" id="MobiDB-lite"/>
    </source>
</evidence>
<sequence length="577" mass="66268">MRTYKRKTDKGKTPPDVMLRAVQMVINEGRSVNSVAKDFTIPQKTLDRYVKKARTQNENRTEIKLELVGYFNRRQIFSHEHETLLADYLKRASDIYYGLTPKELRKFAFQYASSNKFEVPANWTKNKMAGEDWAAAFIKRNNSLSLRCPQATSLSRATSFNKTNVNMFFSNLKTVYNRLHLEPSDIWNVDETGITTVQKPDRIIARRGFKQIGKLTSAERGTFVTLTVAVSASGNSIPPFFIFPRVNFRDHFIRDGPVGSLGDANPSGWMKEEHFIKFIKHFIHHARCSKERPVLLLLDNHESHLSVPALDICKENGVTVLSFPPHCSHKLQLLDRSVYGPLKKYCNSAIDNWMVNNAGKTFSIYDIPGIVKMTLPLAATPTNIMAGFKKTGICPFNENIFPDTEFLASYVTDRPAPNHEGDEIDRNEVNGVEEQVNEVEEAQVNEVEEEQLNEVEEEQVNEVEEAELNEVEEEQVNKVEEVQVNEGEKDQVNKVEEQVEVDKKNKEPLLSPEEVRPFPKAGPRQNARRARKKRQTAILTDTPIKEALQQEKQNVKKENYQRRKIGLRRKIRLRQKI</sequence>
<evidence type="ECO:0000256" key="1">
    <source>
        <dbReference type="ARBA" id="ARBA00004123"/>
    </source>
</evidence>
<comment type="subcellular location">
    <subcellularLocation>
        <location evidence="1">Nucleus</location>
    </subcellularLocation>
</comment>
<dbReference type="Gene3D" id="3.30.420.10">
    <property type="entry name" value="Ribonuclease H-like superfamily/Ribonuclease H"/>
    <property type="match status" value="1"/>
</dbReference>
<name>A0AAV8XKK8_9CUCU</name>
<dbReference type="SUPFAM" id="SSF46689">
    <property type="entry name" value="Homeodomain-like"/>
    <property type="match status" value="1"/>
</dbReference>
<accession>A0AAV8XKK8</accession>
<dbReference type="EMBL" id="JANEYF010003179">
    <property type="protein sequence ID" value="KAJ8938533.1"/>
    <property type="molecule type" value="Genomic_DNA"/>
</dbReference>
<dbReference type="PANTHER" id="PTHR19303:SF71">
    <property type="entry name" value="ZINC FINGER PHD-TYPE DOMAIN-CONTAINING PROTEIN"/>
    <property type="match status" value="1"/>
</dbReference>
<gene>
    <name evidence="4" type="ORF">NQ314_011457</name>
</gene>
<reference evidence="4" key="1">
    <citation type="journal article" date="2023" name="Insect Mol. Biol.">
        <title>Genome sequencing provides insights into the evolution of gene families encoding plant cell wall-degrading enzymes in longhorned beetles.</title>
        <authorList>
            <person name="Shin N.R."/>
            <person name="Okamura Y."/>
            <person name="Kirsch R."/>
            <person name="Pauchet Y."/>
        </authorList>
    </citation>
    <scope>NUCLEOTIDE SEQUENCE</scope>
    <source>
        <strain evidence="4">RBIC_L_NR</strain>
    </source>
</reference>
<dbReference type="Pfam" id="PF03184">
    <property type="entry name" value="DDE_1"/>
    <property type="match status" value="1"/>
</dbReference>
<dbReference type="AlphaFoldDB" id="A0AAV8XKK8"/>
<feature type="region of interest" description="Disordered" evidence="2">
    <location>
        <begin position="499"/>
        <end position="541"/>
    </location>
</feature>
<dbReference type="PANTHER" id="PTHR19303">
    <property type="entry name" value="TRANSPOSON"/>
    <property type="match status" value="1"/>
</dbReference>
<dbReference type="InterPro" id="IPR009057">
    <property type="entry name" value="Homeodomain-like_sf"/>
</dbReference>
<dbReference type="InterPro" id="IPR036397">
    <property type="entry name" value="RNaseH_sf"/>
</dbReference>